<evidence type="ECO:0000256" key="1">
    <source>
        <dbReference type="ARBA" id="ARBA00004477"/>
    </source>
</evidence>
<protein>
    <recommendedName>
        <fullName evidence="12">GPI transamidase component GAB1</fullName>
    </recommendedName>
</protein>
<comment type="similarity">
    <text evidence="3">Belongs to the PIGU family.</text>
</comment>
<evidence type="ECO:0008006" key="12">
    <source>
        <dbReference type="Google" id="ProtNLM"/>
    </source>
</evidence>
<dbReference type="EMBL" id="CP054546">
    <property type="protein sequence ID" value="QSL66959.1"/>
    <property type="molecule type" value="Genomic_DNA"/>
</dbReference>
<comment type="subcellular location">
    <subcellularLocation>
        <location evidence="1">Endoplasmic reticulum membrane</location>
        <topology evidence="1">Multi-pass membrane protein</topology>
    </subcellularLocation>
</comment>
<keyword evidence="11" id="KW-1185">Reference proteome</keyword>
<organism evidence="10 11">
    <name type="scientific">Pneumocystis wakefieldiae</name>
    <dbReference type="NCBI Taxonomy" id="38082"/>
    <lineage>
        <taxon>Eukaryota</taxon>
        <taxon>Fungi</taxon>
        <taxon>Dikarya</taxon>
        <taxon>Ascomycota</taxon>
        <taxon>Taphrinomycotina</taxon>
        <taxon>Pneumocystomycetes</taxon>
        <taxon>Pneumocystaceae</taxon>
        <taxon>Pneumocystis</taxon>
    </lineage>
</organism>
<dbReference type="PANTHER" id="PTHR13121">
    <property type="entry name" value="GPI TRANSAMIDASE COMPONENT PIG-U"/>
    <property type="match status" value="1"/>
</dbReference>
<evidence type="ECO:0000256" key="9">
    <source>
        <dbReference type="SAM" id="Phobius"/>
    </source>
</evidence>
<evidence type="ECO:0000256" key="5">
    <source>
        <dbReference type="ARBA" id="ARBA00022692"/>
    </source>
</evidence>
<proteinExistence type="inferred from homology"/>
<evidence type="ECO:0000256" key="8">
    <source>
        <dbReference type="ARBA" id="ARBA00023136"/>
    </source>
</evidence>
<feature type="transmembrane region" description="Helical" evidence="9">
    <location>
        <begin position="67"/>
        <end position="85"/>
    </location>
</feature>
<dbReference type="GO" id="GO:0042765">
    <property type="term" value="C:GPI-anchor transamidase complex"/>
    <property type="evidence" value="ECO:0007669"/>
    <property type="project" value="InterPro"/>
</dbReference>
<evidence type="ECO:0000256" key="3">
    <source>
        <dbReference type="ARBA" id="ARBA00010026"/>
    </source>
</evidence>
<dbReference type="GO" id="GO:0006506">
    <property type="term" value="P:GPI anchor biosynthetic process"/>
    <property type="evidence" value="ECO:0007669"/>
    <property type="project" value="UniProtKB-UniPathway"/>
</dbReference>
<dbReference type="GO" id="GO:0016255">
    <property type="term" value="P:attachment of GPI anchor to protein"/>
    <property type="evidence" value="ECO:0007669"/>
    <property type="project" value="InterPro"/>
</dbReference>
<dbReference type="PANTHER" id="PTHR13121:SF0">
    <property type="entry name" value="PHOSPHATIDYLINOSITOL GLYCAN ANCHOR BIOSYNTHESIS CLASS U PROTEIN"/>
    <property type="match status" value="1"/>
</dbReference>
<feature type="transmembrane region" description="Helical" evidence="9">
    <location>
        <begin position="388"/>
        <end position="410"/>
    </location>
</feature>
<evidence type="ECO:0000256" key="7">
    <source>
        <dbReference type="ARBA" id="ARBA00022989"/>
    </source>
</evidence>
<keyword evidence="6" id="KW-0256">Endoplasmic reticulum</keyword>
<dbReference type="Proteomes" id="UP000663699">
    <property type="component" value="Chromosome 15"/>
</dbReference>
<feature type="transmembrane region" description="Helical" evidence="9">
    <location>
        <begin position="97"/>
        <end position="114"/>
    </location>
</feature>
<dbReference type="AlphaFoldDB" id="A0A899G6C7"/>
<evidence type="ECO:0000256" key="4">
    <source>
        <dbReference type="ARBA" id="ARBA00022502"/>
    </source>
</evidence>
<dbReference type="InterPro" id="IPR009600">
    <property type="entry name" value="PIG-U"/>
</dbReference>
<feature type="transmembrane region" description="Helical" evidence="9">
    <location>
        <begin position="244"/>
        <end position="264"/>
    </location>
</feature>
<gene>
    <name evidence="10" type="ORF">MERGE_001346</name>
</gene>
<evidence type="ECO:0000256" key="6">
    <source>
        <dbReference type="ARBA" id="ARBA00022824"/>
    </source>
</evidence>
<feature type="transmembrane region" description="Helical" evidence="9">
    <location>
        <begin position="143"/>
        <end position="165"/>
    </location>
</feature>
<feature type="transmembrane region" description="Helical" evidence="9">
    <location>
        <begin position="311"/>
        <end position="326"/>
    </location>
</feature>
<accession>A0A899G6C7</accession>
<feature type="transmembrane region" description="Helical" evidence="9">
    <location>
        <begin position="270"/>
        <end position="290"/>
    </location>
</feature>
<keyword evidence="8 9" id="KW-0472">Membrane</keyword>
<name>A0A899G6C7_9ASCO</name>
<comment type="pathway">
    <text evidence="2">Glycolipid biosynthesis; glycosylphosphatidylinositol-anchor biosynthesis.</text>
</comment>
<keyword evidence="4" id="KW-0337">GPI-anchor biosynthesis</keyword>
<sequence length="431" mass="50380">MYFFKFKKENYSKYIITLIFILGFFIRIILFKNKNLVSLLSSRVEIATPVTSYKRLKEGLFLYEHGISPYSGGLFHQAPLLLVLFSIVKLISNSQTLVSLLYTLTDIFSAWSLLDLSDSMSSKKSSDLWKKYIPVSLFLFNPYSIISCLGMSTAIFTNCFILTSLSYVQRRKSIQSIFFLALATYFSFYPIVLLPPLILVQQKNDIKKKDSISRNIILFFIELSLLLILGFISTNSWDFLSATYGTILFASDLTPNIGLWWYFFTEIFDSFRFFFIFVFQLHIFIYIIPLCIRLRYSVLIYCHIFNPHRKYPFFIIIILCGLMSILKSYPSIADIVLFMSLFPFLHSLYSYMRHIFVTTICFLYCTFLGPAFYYLWTYIGSGNANFFYSITLVWNLNLSIIIADIVFAILKMEIEMERPDMKGIDVIQTNY</sequence>
<evidence type="ECO:0000313" key="11">
    <source>
        <dbReference type="Proteomes" id="UP000663699"/>
    </source>
</evidence>
<evidence type="ECO:0000313" key="10">
    <source>
        <dbReference type="EMBL" id="QSL66959.1"/>
    </source>
</evidence>
<dbReference type="Pfam" id="PF06728">
    <property type="entry name" value="PIG-U"/>
    <property type="match status" value="1"/>
</dbReference>
<dbReference type="OrthoDB" id="549017at2759"/>
<feature type="transmembrane region" description="Helical" evidence="9">
    <location>
        <begin position="12"/>
        <end position="30"/>
    </location>
</feature>
<keyword evidence="7 9" id="KW-1133">Transmembrane helix</keyword>
<feature type="transmembrane region" description="Helical" evidence="9">
    <location>
        <begin position="177"/>
        <end position="200"/>
    </location>
</feature>
<reference evidence="10" key="1">
    <citation type="submission" date="2020-06" db="EMBL/GenBank/DDBJ databases">
        <title>Genomes of multiple members of Pneumocystis genus reveal paths to human pathogen Pneumocystis jirovecii.</title>
        <authorList>
            <person name="Cisse O.H."/>
            <person name="Ma L."/>
            <person name="Dekker J."/>
            <person name="Khil P."/>
            <person name="Jo J."/>
            <person name="Brenchley J."/>
            <person name="Blair R."/>
            <person name="Pahar B."/>
            <person name="Chabe M."/>
            <person name="Van Rompay K.A."/>
            <person name="Keesler R."/>
            <person name="Sukura A."/>
            <person name="Hirsch V."/>
            <person name="Kutty G."/>
            <person name="Liu Y."/>
            <person name="Peng L."/>
            <person name="Chen J."/>
            <person name="Song J."/>
            <person name="Weissenbacher-Lang C."/>
            <person name="Xu J."/>
            <person name="Upham N.S."/>
            <person name="Stajich J.E."/>
            <person name="Cuomo C.A."/>
            <person name="Cushion M.T."/>
            <person name="Kovacs J.A."/>
        </authorList>
    </citation>
    <scope>NUCLEOTIDE SEQUENCE</scope>
    <source>
        <strain evidence="10">2A</strain>
    </source>
</reference>
<evidence type="ECO:0000256" key="2">
    <source>
        <dbReference type="ARBA" id="ARBA00004687"/>
    </source>
</evidence>
<feature type="transmembrane region" description="Helical" evidence="9">
    <location>
        <begin position="212"/>
        <end position="232"/>
    </location>
</feature>
<feature type="transmembrane region" description="Helical" evidence="9">
    <location>
        <begin position="356"/>
        <end position="376"/>
    </location>
</feature>
<dbReference type="UniPathway" id="UPA00196"/>
<keyword evidence="5 9" id="KW-0812">Transmembrane</keyword>